<dbReference type="PANTHER" id="PTHR38459:SF1">
    <property type="entry name" value="PROPHAGE BACTOPRENOL-LINKED GLUCOSE TRANSLOCASE HOMOLOG"/>
    <property type="match status" value="1"/>
</dbReference>
<proteinExistence type="inferred from homology"/>
<keyword evidence="9" id="KW-1185">Reference proteome</keyword>
<keyword evidence="5 6" id="KW-0472">Membrane</keyword>
<evidence type="ECO:0000256" key="3">
    <source>
        <dbReference type="ARBA" id="ARBA00022692"/>
    </source>
</evidence>
<feature type="transmembrane region" description="Helical" evidence="6">
    <location>
        <begin position="35"/>
        <end position="56"/>
    </location>
</feature>
<evidence type="ECO:0000256" key="2">
    <source>
        <dbReference type="ARBA" id="ARBA00009399"/>
    </source>
</evidence>
<dbReference type="KEGG" id="psl:Psta_3554"/>
<feature type="transmembrane region" description="Helical" evidence="6">
    <location>
        <begin position="65"/>
        <end position="88"/>
    </location>
</feature>
<protein>
    <submittedName>
        <fullName evidence="8">GtrA family protein</fullName>
    </submittedName>
</protein>
<evidence type="ECO:0000256" key="5">
    <source>
        <dbReference type="ARBA" id="ARBA00023136"/>
    </source>
</evidence>
<evidence type="ECO:0000256" key="4">
    <source>
        <dbReference type="ARBA" id="ARBA00022989"/>
    </source>
</evidence>
<feature type="transmembrane region" description="Helical" evidence="6">
    <location>
        <begin position="131"/>
        <end position="151"/>
    </location>
</feature>
<sequence length="174" mass="18660" precursor="true">MSLTAELHEPKPSQPELRSAASVVPPNLARLSGELQRYLIVAVVALLVDLGSLLVLRELVGTSTFVAAALAFVLGLLTNYFLSVAWVFPARNVQSPLLEFVLFATIGIVGLALTELLLFCGSDLLGIDYRLVKLLAVGVVFVWNFGVRKLLLFRTTSVEPLGHASQPATSASNS</sequence>
<evidence type="ECO:0000256" key="1">
    <source>
        <dbReference type="ARBA" id="ARBA00004141"/>
    </source>
</evidence>
<name>D2QYQ6_PIRSD</name>
<keyword evidence="4 6" id="KW-1133">Transmembrane helix</keyword>
<gene>
    <name evidence="8" type="ordered locus">Psta_3554</name>
</gene>
<evidence type="ECO:0000256" key="6">
    <source>
        <dbReference type="SAM" id="Phobius"/>
    </source>
</evidence>
<dbReference type="HOGENOM" id="CLU_083873_6_3_0"/>
<feature type="transmembrane region" description="Helical" evidence="6">
    <location>
        <begin position="100"/>
        <end position="119"/>
    </location>
</feature>
<dbReference type="InterPro" id="IPR007267">
    <property type="entry name" value="GtrA_DPMS_TM"/>
</dbReference>
<dbReference type="AlphaFoldDB" id="D2QYQ6"/>
<dbReference type="PANTHER" id="PTHR38459">
    <property type="entry name" value="PROPHAGE BACTOPRENOL-LINKED GLUCOSE TRANSLOCASE HOMOLOG"/>
    <property type="match status" value="1"/>
</dbReference>
<organism evidence="8 9">
    <name type="scientific">Pirellula staleyi (strain ATCC 27377 / DSM 6068 / ICPB 4128)</name>
    <name type="common">Pirella staleyi</name>
    <dbReference type="NCBI Taxonomy" id="530564"/>
    <lineage>
        <taxon>Bacteria</taxon>
        <taxon>Pseudomonadati</taxon>
        <taxon>Planctomycetota</taxon>
        <taxon>Planctomycetia</taxon>
        <taxon>Pirellulales</taxon>
        <taxon>Pirellulaceae</taxon>
        <taxon>Pirellula</taxon>
    </lineage>
</organism>
<feature type="domain" description="GtrA/DPMS transmembrane" evidence="7">
    <location>
        <begin position="37"/>
        <end position="153"/>
    </location>
</feature>
<dbReference type="Proteomes" id="UP000001887">
    <property type="component" value="Chromosome"/>
</dbReference>
<evidence type="ECO:0000313" key="9">
    <source>
        <dbReference type="Proteomes" id="UP000001887"/>
    </source>
</evidence>
<evidence type="ECO:0000259" key="7">
    <source>
        <dbReference type="Pfam" id="PF04138"/>
    </source>
</evidence>
<comment type="similarity">
    <text evidence="2">Belongs to the GtrA family.</text>
</comment>
<reference evidence="8 9" key="1">
    <citation type="journal article" date="2009" name="Stand. Genomic Sci.">
        <title>Complete genome sequence of Pirellula staleyi type strain (ATCC 27377).</title>
        <authorList>
            <person name="Clum A."/>
            <person name="Tindall B.J."/>
            <person name="Sikorski J."/>
            <person name="Ivanova N."/>
            <person name="Mavrommatis K."/>
            <person name="Lucas S."/>
            <person name="Glavina del Rio T."/>
            <person name="Nolan M."/>
            <person name="Chen F."/>
            <person name="Tice H."/>
            <person name="Pitluck S."/>
            <person name="Cheng J.F."/>
            <person name="Chertkov O."/>
            <person name="Brettin T."/>
            <person name="Han C."/>
            <person name="Detter J.C."/>
            <person name="Kuske C."/>
            <person name="Bruce D."/>
            <person name="Goodwin L."/>
            <person name="Ovchinikova G."/>
            <person name="Pati A."/>
            <person name="Mikhailova N."/>
            <person name="Chen A."/>
            <person name="Palaniappan K."/>
            <person name="Land M."/>
            <person name="Hauser L."/>
            <person name="Chang Y.J."/>
            <person name="Jeffries C.D."/>
            <person name="Chain P."/>
            <person name="Rohde M."/>
            <person name="Goker M."/>
            <person name="Bristow J."/>
            <person name="Eisen J.A."/>
            <person name="Markowitz V."/>
            <person name="Hugenholtz P."/>
            <person name="Kyrpides N.C."/>
            <person name="Klenk H.P."/>
            <person name="Lapidus A."/>
        </authorList>
    </citation>
    <scope>NUCLEOTIDE SEQUENCE [LARGE SCALE GENOMIC DNA]</scope>
    <source>
        <strain evidence="9">ATCC 27377 / DSM 6068 / ICPB 4128</strain>
    </source>
</reference>
<dbReference type="EMBL" id="CP001848">
    <property type="protein sequence ID" value="ADB18215.1"/>
    <property type="molecule type" value="Genomic_DNA"/>
</dbReference>
<keyword evidence="3 6" id="KW-0812">Transmembrane</keyword>
<evidence type="ECO:0000313" key="8">
    <source>
        <dbReference type="EMBL" id="ADB18215.1"/>
    </source>
</evidence>
<dbReference type="GO" id="GO:0005886">
    <property type="term" value="C:plasma membrane"/>
    <property type="evidence" value="ECO:0007669"/>
    <property type="project" value="TreeGrafter"/>
</dbReference>
<dbReference type="InterPro" id="IPR051401">
    <property type="entry name" value="GtrA_CellWall_Glycosyl"/>
</dbReference>
<dbReference type="eggNOG" id="COG2246">
    <property type="taxonomic scope" value="Bacteria"/>
</dbReference>
<dbReference type="STRING" id="530564.Psta_3554"/>
<comment type="subcellular location">
    <subcellularLocation>
        <location evidence="1">Membrane</location>
        <topology evidence="1">Multi-pass membrane protein</topology>
    </subcellularLocation>
</comment>
<dbReference type="GO" id="GO:0000271">
    <property type="term" value="P:polysaccharide biosynthetic process"/>
    <property type="evidence" value="ECO:0007669"/>
    <property type="project" value="InterPro"/>
</dbReference>
<dbReference type="Pfam" id="PF04138">
    <property type="entry name" value="GtrA_DPMS_TM"/>
    <property type="match status" value="1"/>
</dbReference>
<accession>D2QYQ6</accession>